<protein>
    <submittedName>
        <fullName evidence="1">Uncharacterized protein</fullName>
    </submittedName>
</protein>
<dbReference type="InterPro" id="IPR059206">
    <property type="entry name" value="Sll1717-like"/>
</dbReference>
<dbReference type="NCBIfam" id="NF047389">
    <property type="entry name" value="ATPase_Sll1717"/>
    <property type="match status" value="1"/>
</dbReference>
<comment type="caution">
    <text evidence="1">The sequence shown here is derived from an EMBL/GenBank/DDBJ whole genome shotgun (WGS) entry which is preliminary data.</text>
</comment>
<name>A0A6V8LRI0_9BACT</name>
<evidence type="ECO:0000313" key="1">
    <source>
        <dbReference type="EMBL" id="GFK93161.1"/>
    </source>
</evidence>
<sequence>MSLLSKLASQTKSVGLQHPTDKFVFGSPEAEAEATLESTVRLLDVFEDFLGVLPLLNTERFIIIGRKGSGKSAIAEYICAKADDDAESFASFVRHDLIGLYRSVLETKDKPAFSLYHLFEWVILITLLEFIFNNEALADDKEYGELKKFYEKNSGFIDKLGAEIVKTSKSSTFDIGVEYLKRFMTAKYKTRMDVQEARAPFYKILPSLKKAVLDILSSDISRRHENSYYVFFDDLDINFTINSDIDRTSLADLLRVVKDYNNNFFSKNNLQGKIVVLLRDDIIYSLNTSEADMSKIIHSYGIHLHWYDRETFYKNIGALPIKRFIDKRLSNAFSKLNIHWDDDAWLSFAGDSPTDYGLLKDIIDITFCRPRDMILLFDGVKNLKTSFPLQLQHLKKLIGWYCTKLMTETKNELVAFYSREQIEALMNTLKELSRGHEKGIFTLSDFELTARRCGYSGDTKRALELLFGYSMIGNIDKKTDNNTPNVYYKYREPSDAPYGIKLDMAFCIHKSLQRYFSRE</sequence>
<dbReference type="EMBL" id="BLTE01000003">
    <property type="protein sequence ID" value="GFK93161.1"/>
    <property type="molecule type" value="Genomic_DNA"/>
</dbReference>
<reference evidence="1 2" key="2">
    <citation type="submission" date="2020-05" db="EMBL/GenBank/DDBJ databases">
        <title>Draft genome sequence of Desulfovibrio sp. strainFSS-1.</title>
        <authorList>
            <person name="Shimoshige H."/>
            <person name="Kobayashi H."/>
            <person name="Maekawa T."/>
        </authorList>
    </citation>
    <scope>NUCLEOTIDE SEQUENCE [LARGE SCALE GENOMIC DNA]</scope>
    <source>
        <strain evidence="1 2">SIID29052-01</strain>
    </source>
</reference>
<accession>A0A6V8LRI0</accession>
<proteinExistence type="predicted"/>
<dbReference type="InterPro" id="IPR027417">
    <property type="entry name" value="P-loop_NTPase"/>
</dbReference>
<reference evidence="1 2" key="1">
    <citation type="submission" date="2020-04" db="EMBL/GenBank/DDBJ databases">
        <authorList>
            <consortium name="Desulfovibrio sp. FSS-1 genome sequencing consortium"/>
            <person name="Shimoshige H."/>
            <person name="Kobayashi H."/>
            <person name="Maekawa T."/>
        </authorList>
    </citation>
    <scope>NUCLEOTIDE SEQUENCE [LARGE SCALE GENOMIC DNA]</scope>
    <source>
        <strain evidence="1 2">SIID29052-01</strain>
    </source>
</reference>
<dbReference type="RefSeq" id="WP_173081917.1">
    <property type="nucleotide sequence ID" value="NZ_BLTE01000003.1"/>
</dbReference>
<dbReference type="SUPFAM" id="SSF52540">
    <property type="entry name" value="P-loop containing nucleoside triphosphate hydrolases"/>
    <property type="match status" value="1"/>
</dbReference>
<organism evidence="1 2">
    <name type="scientific">Fundidesulfovibrio magnetotacticus</name>
    <dbReference type="NCBI Taxonomy" id="2730080"/>
    <lineage>
        <taxon>Bacteria</taxon>
        <taxon>Pseudomonadati</taxon>
        <taxon>Thermodesulfobacteriota</taxon>
        <taxon>Desulfovibrionia</taxon>
        <taxon>Desulfovibrionales</taxon>
        <taxon>Desulfovibrionaceae</taxon>
        <taxon>Fundidesulfovibrio</taxon>
    </lineage>
</organism>
<evidence type="ECO:0000313" key="2">
    <source>
        <dbReference type="Proteomes" id="UP000494245"/>
    </source>
</evidence>
<keyword evidence="2" id="KW-1185">Reference proteome</keyword>
<dbReference type="AlphaFoldDB" id="A0A6V8LRI0"/>
<gene>
    <name evidence="1" type="ORF">NNJEOMEG_00992</name>
</gene>
<dbReference type="Proteomes" id="UP000494245">
    <property type="component" value="Unassembled WGS sequence"/>
</dbReference>